<dbReference type="PATRIC" id="fig|1502.177.peg.3560"/>
<comment type="function">
    <text evidence="7">Cleaves peptides in various proteins in a process that requires ATP hydrolysis. Has a chymotrypsin-like activity. Plays a major role in the degradation of misfolded proteins.</text>
</comment>
<feature type="active site" evidence="7 8">
    <location>
        <position position="121"/>
    </location>
</feature>
<evidence type="ECO:0000256" key="6">
    <source>
        <dbReference type="ARBA" id="ARBA00034021"/>
    </source>
</evidence>
<comment type="catalytic activity">
    <reaction evidence="6 7 8">
        <text>Hydrolysis of proteins to small peptides in the presence of ATP and magnesium. alpha-casein is the usual test substrate. In the absence of ATP, only oligopeptides shorter than five residues are hydrolyzed (such as succinyl-Leu-Tyr-|-NHMec, and Leu-Tyr-Leu-|-Tyr-Trp, in which cleavage of the -Tyr-|-Leu- and -Tyr-|-Trp bonds also occurs).</text>
        <dbReference type="EC" id="3.4.21.92"/>
    </reaction>
</comment>
<keyword evidence="10" id="KW-0614">Plasmid</keyword>
<evidence type="ECO:0000256" key="9">
    <source>
        <dbReference type="RuleBase" id="RU003567"/>
    </source>
</evidence>
<dbReference type="GO" id="GO:0005737">
    <property type="term" value="C:cytoplasm"/>
    <property type="evidence" value="ECO:0007669"/>
    <property type="project" value="UniProtKB-SubCell"/>
</dbReference>
<dbReference type="Pfam" id="PF00574">
    <property type="entry name" value="CLP_protease"/>
    <property type="match status" value="1"/>
</dbReference>
<protein>
    <recommendedName>
        <fullName evidence="7 9">ATP-dependent Clp protease proteolytic subunit</fullName>
        <ecNumber evidence="7">3.4.21.92</ecNumber>
    </recommendedName>
    <alternativeName>
        <fullName evidence="7">Endopeptidase Clp</fullName>
    </alternativeName>
</protein>
<dbReference type="InterPro" id="IPR023562">
    <property type="entry name" value="ClpP/TepA"/>
</dbReference>
<dbReference type="GO" id="GO:0051117">
    <property type="term" value="F:ATPase binding"/>
    <property type="evidence" value="ECO:0007669"/>
    <property type="project" value="TreeGrafter"/>
</dbReference>
<dbReference type="CDD" id="cd07017">
    <property type="entry name" value="S14_ClpP_2"/>
    <property type="match status" value="1"/>
</dbReference>
<dbReference type="PROSITE" id="PS00382">
    <property type="entry name" value="CLP_PROTEASE_HIS"/>
    <property type="match status" value="1"/>
</dbReference>
<dbReference type="InterPro" id="IPR033135">
    <property type="entry name" value="ClpP_His_AS"/>
</dbReference>
<keyword evidence="5 7" id="KW-0720">Serine protease</keyword>
<dbReference type="AlphaFoldDB" id="A0A140GRV7"/>
<dbReference type="GO" id="GO:0009368">
    <property type="term" value="C:endopeptidase Clp complex"/>
    <property type="evidence" value="ECO:0007669"/>
    <property type="project" value="TreeGrafter"/>
</dbReference>
<dbReference type="GO" id="GO:0006515">
    <property type="term" value="P:protein quality control for misfolded or incompletely synthesized proteins"/>
    <property type="evidence" value="ECO:0007669"/>
    <property type="project" value="TreeGrafter"/>
</dbReference>
<evidence type="ECO:0000256" key="8">
    <source>
        <dbReference type="PROSITE-ProRule" id="PRU10086"/>
    </source>
</evidence>
<evidence type="ECO:0000256" key="7">
    <source>
        <dbReference type="HAMAP-Rule" id="MF_00444"/>
    </source>
</evidence>
<keyword evidence="2 7" id="KW-0963">Cytoplasm</keyword>
<dbReference type="RefSeq" id="WP_423243564.1">
    <property type="nucleotide sequence ID" value="NZ_CATNZX010000014.1"/>
</dbReference>
<name>A0A140GRV7_CLOPF</name>
<sequence>MSNIPYVMNSGENGVIMSDIYSKLLRDRIIFLTGEINDEVAMTVVAQLLLLESEDRNSDIYMYINSSGGSVSAGLAIIDTMKYINPKVVTIDIGMCASIGAIVLSQGDLRMALPNSEIMLHQPYGNINGQATNIAIYANRIQKNKERIINMLAKVAGKGYKCVEMDIERDFFMSSIEALEYGIIDKVIGE</sequence>
<dbReference type="PRINTS" id="PR00127">
    <property type="entry name" value="CLPPROTEASEP"/>
</dbReference>
<organism evidence="10 11">
    <name type="scientific">Clostridium perfringens</name>
    <dbReference type="NCBI Taxonomy" id="1502"/>
    <lineage>
        <taxon>Bacteria</taxon>
        <taxon>Bacillati</taxon>
        <taxon>Bacillota</taxon>
        <taxon>Clostridia</taxon>
        <taxon>Eubacteriales</taxon>
        <taxon>Clostridiaceae</taxon>
        <taxon>Clostridium</taxon>
    </lineage>
</organism>
<evidence type="ECO:0000256" key="3">
    <source>
        <dbReference type="ARBA" id="ARBA00022670"/>
    </source>
</evidence>
<dbReference type="SUPFAM" id="SSF52096">
    <property type="entry name" value="ClpP/crotonase"/>
    <property type="match status" value="1"/>
</dbReference>
<geneLocation type="plasmid" evidence="10 11">
    <name>pJFP838A</name>
</geneLocation>
<comment type="subunit">
    <text evidence="7">Fourteen ClpP subunits assemble into 2 heptameric rings which stack back to back to give a disk-like structure with a central cavity, resembling the structure of eukaryotic proteasomes.</text>
</comment>
<dbReference type="Proteomes" id="UP000070260">
    <property type="component" value="Plasmid pJFP838A"/>
</dbReference>
<dbReference type="EC" id="3.4.21.92" evidence="7"/>
<gene>
    <name evidence="7" type="primary">clpP</name>
    <name evidence="10" type="ORF">JFP838_pA0350</name>
</gene>
<feature type="active site" description="Nucleophile" evidence="7">
    <location>
        <position position="98"/>
    </location>
</feature>
<keyword evidence="4 7" id="KW-0378">Hydrolase</keyword>
<dbReference type="PANTHER" id="PTHR10381:SF70">
    <property type="entry name" value="ATP-DEPENDENT CLP PROTEASE PROTEOLYTIC SUBUNIT"/>
    <property type="match status" value="1"/>
</dbReference>
<proteinExistence type="inferred from homology"/>
<evidence type="ECO:0000256" key="5">
    <source>
        <dbReference type="ARBA" id="ARBA00022825"/>
    </source>
</evidence>
<reference evidence="10 11" key="1">
    <citation type="journal article" date="2016" name="PLoS ONE">
        <title>Plasmid Characterization and Chromosome Analysis of Two netF+ Clostridium perfringens Isolates Associated with Foal and Canine Necrotizing Enteritis.</title>
        <authorList>
            <person name="Mehdizadeh Gohari I."/>
            <person name="Kropinski A.M."/>
            <person name="Weese S.J."/>
            <person name="Parreira V.R."/>
            <person name="Whitehead A.E."/>
            <person name="Boerlin P."/>
            <person name="Prescott J.F."/>
        </authorList>
    </citation>
    <scope>NUCLEOTIDE SEQUENCE [LARGE SCALE GENOMIC DNA]</scope>
    <source>
        <strain evidence="10 11">JP838</strain>
        <plasmid evidence="11">Plasmid pJFP838A</plasmid>
    </source>
</reference>
<dbReference type="InterPro" id="IPR001907">
    <property type="entry name" value="ClpP"/>
</dbReference>
<dbReference type="GO" id="GO:0004176">
    <property type="term" value="F:ATP-dependent peptidase activity"/>
    <property type="evidence" value="ECO:0007669"/>
    <property type="project" value="InterPro"/>
</dbReference>
<evidence type="ECO:0000313" key="11">
    <source>
        <dbReference type="Proteomes" id="UP000070260"/>
    </source>
</evidence>
<dbReference type="EMBL" id="CP013615">
    <property type="protein sequence ID" value="AMN31266.1"/>
    <property type="molecule type" value="Genomic_DNA"/>
</dbReference>
<comment type="similarity">
    <text evidence="1 7 9">Belongs to the peptidase S14 family.</text>
</comment>
<evidence type="ECO:0000256" key="1">
    <source>
        <dbReference type="ARBA" id="ARBA00007039"/>
    </source>
</evidence>
<dbReference type="PANTHER" id="PTHR10381">
    <property type="entry name" value="ATP-DEPENDENT CLP PROTEASE PROTEOLYTIC SUBUNIT"/>
    <property type="match status" value="1"/>
</dbReference>
<keyword evidence="3 7" id="KW-0645">Protease</keyword>
<accession>A0A140GRV7</accession>
<evidence type="ECO:0000256" key="2">
    <source>
        <dbReference type="ARBA" id="ARBA00022490"/>
    </source>
</evidence>
<dbReference type="HAMAP" id="MF_00444">
    <property type="entry name" value="ClpP"/>
    <property type="match status" value="1"/>
</dbReference>
<dbReference type="GO" id="GO:0004252">
    <property type="term" value="F:serine-type endopeptidase activity"/>
    <property type="evidence" value="ECO:0007669"/>
    <property type="project" value="UniProtKB-UniRule"/>
</dbReference>
<evidence type="ECO:0000313" key="10">
    <source>
        <dbReference type="EMBL" id="AMN31266.1"/>
    </source>
</evidence>
<dbReference type="InterPro" id="IPR029045">
    <property type="entry name" value="ClpP/crotonase-like_dom_sf"/>
</dbReference>
<evidence type="ECO:0000256" key="4">
    <source>
        <dbReference type="ARBA" id="ARBA00022801"/>
    </source>
</evidence>
<dbReference type="Gene3D" id="3.90.226.10">
    <property type="entry name" value="2-enoyl-CoA Hydratase, Chain A, domain 1"/>
    <property type="match status" value="1"/>
</dbReference>
<comment type="subcellular location">
    <subcellularLocation>
        <location evidence="7">Cytoplasm</location>
    </subcellularLocation>
</comment>